<dbReference type="EMBL" id="JASJND010000004">
    <property type="protein sequence ID" value="MDJ1114163.1"/>
    <property type="molecule type" value="Genomic_DNA"/>
</dbReference>
<sequence>MYRTVLRRLLITPERGGETLAWFIDGVPGVDWVSGEYYDERARTDHVNPRIHDADLAERLWQRSAAVTGISATSGS</sequence>
<proteinExistence type="predicted"/>
<accession>A0ABT6ZE14</accession>
<protein>
    <submittedName>
        <fullName evidence="1">Uncharacterized protein</fullName>
    </submittedName>
</protein>
<evidence type="ECO:0000313" key="1">
    <source>
        <dbReference type="EMBL" id="MDJ1114163.1"/>
    </source>
</evidence>
<organism evidence="1 2">
    <name type="scientific">Microbacterium dauci</name>
    <dbReference type="NCBI Taxonomy" id="3048008"/>
    <lineage>
        <taxon>Bacteria</taxon>
        <taxon>Bacillati</taxon>
        <taxon>Actinomycetota</taxon>
        <taxon>Actinomycetes</taxon>
        <taxon>Micrococcales</taxon>
        <taxon>Microbacteriaceae</taxon>
        <taxon>Microbacterium</taxon>
    </lineage>
</organism>
<keyword evidence="2" id="KW-1185">Reference proteome</keyword>
<comment type="caution">
    <text evidence="1">The sequence shown here is derived from an EMBL/GenBank/DDBJ whole genome shotgun (WGS) entry which is preliminary data.</text>
</comment>
<reference evidence="1 2" key="1">
    <citation type="submission" date="2023-05" db="EMBL/GenBank/DDBJ databases">
        <title>Microbacterium dauci sp.nov., Isolated from Carrot Rhizosphere Soil.</title>
        <authorList>
            <person name="Xiao Z."/>
            <person name="Zheng J."/>
        </authorList>
    </citation>
    <scope>NUCLEOTIDE SEQUENCE [LARGE SCALE GENOMIC DNA]</scope>
    <source>
        <strain evidence="1 2">LX3-4</strain>
    </source>
</reference>
<gene>
    <name evidence="1" type="ORF">QNI14_06835</name>
</gene>
<dbReference type="RefSeq" id="WP_283715744.1">
    <property type="nucleotide sequence ID" value="NZ_JASJND010000004.1"/>
</dbReference>
<name>A0ABT6ZE14_9MICO</name>
<dbReference type="Proteomes" id="UP001321481">
    <property type="component" value="Unassembled WGS sequence"/>
</dbReference>
<evidence type="ECO:0000313" key="2">
    <source>
        <dbReference type="Proteomes" id="UP001321481"/>
    </source>
</evidence>